<name>A0A2B4RMQ3_STYPI</name>
<sequence length="200" mass="22192">MLLPVANLGEGHGGPPYFGKTNKRRGKKAAWDKVTPGTINNCFRAAGISHQSQESSLSDDDNPFMTLAEEIDELRERAPELATKNVTSGIAVECEDGAATFEADPLTDEDILAEFNHSADSNEEEEEEMDEDEIVIVDEPPKPPTQCELRHAIGVLNTFSFFPDDAHLHNLRKSTRNISQIIDQSFSVTKRKQAITNYFS</sequence>
<keyword evidence="3" id="KW-1185">Reference proteome</keyword>
<accession>A0A2B4RMQ3</accession>
<gene>
    <name evidence="2" type="ORF">AWC38_SpisGene17554</name>
</gene>
<comment type="caution">
    <text evidence="2">The sequence shown here is derived from an EMBL/GenBank/DDBJ whole genome shotgun (WGS) entry which is preliminary data.</text>
</comment>
<dbReference type="AlphaFoldDB" id="A0A2B4RMQ3"/>
<dbReference type="EMBL" id="LSMT01000430">
    <property type="protein sequence ID" value="PFX18093.1"/>
    <property type="molecule type" value="Genomic_DNA"/>
</dbReference>
<feature type="region of interest" description="Disordered" evidence="1">
    <location>
        <begin position="1"/>
        <end position="25"/>
    </location>
</feature>
<evidence type="ECO:0000313" key="2">
    <source>
        <dbReference type="EMBL" id="PFX18093.1"/>
    </source>
</evidence>
<proteinExistence type="predicted"/>
<dbReference type="Proteomes" id="UP000225706">
    <property type="component" value="Unassembled WGS sequence"/>
</dbReference>
<evidence type="ECO:0000313" key="3">
    <source>
        <dbReference type="Proteomes" id="UP000225706"/>
    </source>
</evidence>
<dbReference type="OrthoDB" id="5977108at2759"/>
<reference evidence="3" key="1">
    <citation type="journal article" date="2017" name="bioRxiv">
        <title>Comparative analysis of the genomes of Stylophora pistillata and Acropora digitifera provides evidence for extensive differences between species of corals.</title>
        <authorList>
            <person name="Voolstra C.R."/>
            <person name="Li Y."/>
            <person name="Liew Y.J."/>
            <person name="Baumgarten S."/>
            <person name="Zoccola D."/>
            <person name="Flot J.-F."/>
            <person name="Tambutte S."/>
            <person name="Allemand D."/>
            <person name="Aranda M."/>
        </authorList>
    </citation>
    <scope>NUCLEOTIDE SEQUENCE [LARGE SCALE GENOMIC DNA]</scope>
</reference>
<evidence type="ECO:0000256" key="1">
    <source>
        <dbReference type="SAM" id="MobiDB-lite"/>
    </source>
</evidence>
<protein>
    <submittedName>
        <fullName evidence="2">Uncharacterized protein</fullName>
    </submittedName>
</protein>
<organism evidence="2 3">
    <name type="scientific">Stylophora pistillata</name>
    <name type="common">Smooth cauliflower coral</name>
    <dbReference type="NCBI Taxonomy" id="50429"/>
    <lineage>
        <taxon>Eukaryota</taxon>
        <taxon>Metazoa</taxon>
        <taxon>Cnidaria</taxon>
        <taxon>Anthozoa</taxon>
        <taxon>Hexacorallia</taxon>
        <taxon>Scleractinia</taxon>
        <taxon>Astrocoeniina</taxon>
        <taxon>Pocilloporidae</taxon>
        <taxon>Stylophora</taxon>
    </lineage>
</organism>